<reference evidence="6" key="1">
    <citation type="submission" date="2015-12" db="EMBL/GenBank/DDBJ databases">
        <title>Update maize B73 reference genome by single molecule sequencing technologies.</title>
        <authorList>
            <consortium name="Maize Genome Sequencing Project"/>
            <person name="Ware D."/>
        </authorList>
    </citation>
    <scope>NUCLEOTIDE SEQUENCE</scope>
    <source>
        <tissue evidence="6">Seedling</tissue>
    </source>
</reference>
<sequence>MATLRKGAIFTQRLPRHQIKGCILSPVSPFPFYSLRVAVCSRATVGMLLGVEDMHRFPVRSPWMDRGDLIRSPAARQIVSNYFSMFGPVQDVRIPYQQKRMFGFVTFVYAETVKVILSKGNPHFVCDARVLVKPYKEKGKVPGRFSLVAGSCSTRTMAEPSSSVARRPLDCWIPGTPTPSCFFQVPRFSPGHEAIGL</sequence>
<keyword evidence="4" id="KW-0694">RNA-binding</keyword>
<proteinExistence type="predicted"/>
<name>A0A1D6Q426_MAIZE</name>
<dbReference type="PANTHER" id="PTHR24009">
    <property type="entry name" value="RNA-BINDING (RRM/RBD/RNP MOTIFS)"/>
    <property type="match status" value="1"/>
</dbReference>
<dbReference type="PANTHER" id="PTHR24009:SF17">
    <property type="entry name" value="C3H1-TYPE DOMAIN-CONTAINING PROTEIN"/>
    <property type="match status" value="1"/>
</dbReference>
<dbReference type="InterPro" id="IPR012677">
    <property type="entry name" value="Nucleotide-bd_a/b_plait_sf"/>
</dbReference>
<dbReference type="Gene3D" id="3.30.70.330">
    <property type="match status" value="1"/>
</dbReference>
<dbReference type="Pfam" id="PF00076">
    <property type="entry name" value="RRM_1"/>
    <property type="match status" value="1"/>
</dbReference>
<dbReference type="InterPro" id="IPR000504">
    <property type="entry name" value="RRM_dom"/>
</dbReference>
<dbReference type="SUPFAM" id="SSF54928">
    <property type="entry name" value="RNA-binding domain, RBD"/>
    <property type="match status" value="1"/>
</dbReference>
<evidence type="ECO:0000256" key="2">
    <source>
        <dbReference type="ARBA" id="ARBA00022771"/>
    </source>
</evidence>
<evidence type="ECO:0000256" key="1">
    <source>
        <dbReference type="ARBA" id="ARBA00022723"/>
    </source>
</evidence>
<keyword evidence="3" id="KW-0862">Zinc</keyword>
<evidence type="ECO:0000313" key="6">
    <source>
        <dbReference type="EMBL" id="AQK53325.1"/>
    </source>
</evidence>
<evidence type="ECO:0000256" key="3">
    <source>
        <dbReference type="ARBA" id="ARBA00022833"/>
    </source>
</evidence>
<gene>
    <name evidence="6" type="ORF">ZEAMMB73_Zm00001d050955</name>
</gene>
<organism evidence="6">
    <name type="scientific">Zea mays</name>
    <name type="common">Maize</name>
    <dbReference type="NCBI Taxonomy" id="4577"/>
    <lineage>
        <taxon>Eukaryota</taxon>
        <taxon>Viridiplantae</taxon>
        <taxon>Streptophyta</taxon>
        <taxon>Embryophyta</taxon>
        <taxon>Tracheophyta</taxon>
        <taxon>Spermatophyta</taxon>
        <taxon>Magnoliopsida</taxon>
        <taxon>Liliopsida</taxon>
        <taxon>Poales</taxon>
        <taxon>Poaceae</taxon>
        <taxon>PACMAD clade</taxon>
        <taxon>Panicoideae</taxon>
        <taxon>Andropogonodae</taxon>
        <taxon>Andropogoneae</taxon>
        <taxon>Tripsacinae</taxon>
        <taxon>Zea</taxon>
    </lineage>
</organism>
<dbReference type="InterPro" id="IPR035979">
    <property type="entry name" value="RBD_domain_sf"/>
</dbReference>
<protein>
    <submittedName>
        <fullName evidence="6">Putative cytochrome P450 superfamily protein</fullName>
    </submittedName>
</protein>
<dbReference type="EMBL" id="CM000780">
    <property type="protein sequence ID" value="AQK53325.1"/>
    <property type="molecule type" value="Genomic_DNA"/>
</dbReference>
<evidence type="ECO:0000256" key="4">
    <source>
        <dbReference type="ARBA" id="ARBA00022884"/>
    </source>
</evidence>
<keyword evidence="1" id="KW-0479">Metal-binding</keyword>
<evidence type="ECO:0000256" key="5">
    <source>
        <dbReference type="ARBA" id="ARBA00023125"/>
    </source>
</evidence>
<keyword evidence="2" id="KW-0863">Zinc-finger</keyword>
<accession>A0A1D6Q426</accession>
<dbReference type="GO" id="GO:0008270">
    <property type="term" value="F:zinc ion binding"/>
    <property type="evidence" value="ECO:0007669"/>
    <property type="project" value="UniProtKB-KW"/>
</dbReference>
<dbReference type="GO" id="GO:0003677">
    <property type="term" value="F:DNA binding"/>
    <property type="evidence" value="ECO:0007669"/>
    <property type="project" value="UniProtKB-KW"/>
</dbReference>
<dbReference type="ExpressionAtlas" id="A0A1D6Q426">
    <property type="expression patterns" value="baseline and differential"/>
</dbReference>
<dbReference type="FunFam" id="3.30.70.330:FF:000678">
    <property type="entry name" value="zinc finger CCCH domain-containing protein 53-like isoform X2"/>
    <property type="match status" value="1"/>
</dbReference>
<dbReference type="GO" id="GO:0003723">
    <property type="term" value="F:RNA binding"/>
    <property type="evidence" value="ECO:0007669"/>
    <property type="project" value="UniProtKB-KW"/>
</dbReference>
<dbReference type="AlphaFoldDB" id="A0A1D6Q426"/>
<keyword evidence="5" id="KW-0238">DNA-binding</keyword>